<evidence type="ECO:0000313" key="3">
    <source>
        <dbReference type="Proteomes" id="UP000799537"/>
    </source>
</evidence>
<dbReference type="GeneID" id="54568093"/>
<name>A0A6A6BY45_ZASCE</name>
<feature type="signal peptide" evidence="1">
    <location>
        <begin position="1"/>
        <end position="18"/>
    </location>
</feature>
<organism evidence="2 3">
    <name type="scientific">Zasmidium cellare ATCC 36951</name>
    <dbReference type="NCBI Taxonomy" id="1080233"/>
    <lineage>
        <taxon>Eukaryota</taxon>
        <taxon>Fungi</taxon>
        <taxon>Dikarya</taxon>
        <taxon>Ascomycota</taxon>
        <taxon>Pezizomycotina</taxon>
        <taxon>Dothideomycetes</taxon>
        <taxon>Dothideomycetidae</taxon>
        <taxon>Mycosphaerellales</taxon>
        <taxon>Mycosphaerellaceae</taxon>
        <taxon>Zasmidium</taxon>
    </lineage>
</organism>
<dbReference type="Proteomes" id="UP000799537">
    <property type="component" value="Unassembled WGS sequence"/>
</dbReference>
<dbReference type="RefSeq" id="XP_033659338.1">
    <property type="nucleotide sequence ID" value="XM_033814821.1"/>
</dbReference>
<evidence type="ECO:0000256" key="1">
    <source>
        <dbReference type="SAM" id="SignalP"/>
    </source>
</evidence>
<accession>A0A6A6BY45</accession>
<gene>
    <name evidence="2" type="ORF">M409DRAFT_61634</name>
</gene>
<reference evidence="2" key="1">
    <citation type="journal article" date="2020" name="Stud. Mycol.">
        <title>101 Dothideomycetes genomes: a test case for predicting lifestyles and emergence of pathogens.</title>
        <authorList>
            <person name="Haridas S."/>
            <person name="Albert R."/>
            <person name="Binder M."/>
            <person name="Bloem J."/>
            <person name="Labutti K."/>
            <person name="Salamov A."/>
            <person name="Andreopoulos B."/>
            <person name="Baker S."/>
            <person name="Barry K."/>
            <person name="Bills G."/>
            <person name="Bluhm B."/>
            <person name="Cannon C."/>
            <person name="Castanera R."/>
            <person name="Culley D."/>
            <person name="Daum C."/>
            <person name="Ezra D."/>
            <person name="Gonzalez J."/>
            <person name="Henrissat B."/>
            <person name="Kuo A."/>
            <person name="Liang C."/>
            <person name="Lipzen A."/>
            <person name="Lutzoni F."/>
            <person name="Magnuson J."/>
            <person name="Mondo S."/>
            <person name="Nolan M."/>
            <person name="Ohm R."/>
            <person name="Pangilinan J."/>
            <person name="Park H.-J."/>
            <person name="Ramirez L."/>
            <person name="Alfaro M."/>
            <person name="Sun H."/>
            <person name="Tritt A."/>
            <person name="Yoshinaga Y."/>
            <person name="Zwiers L.-H."/>
            <person name="Turgeon B."/>
            <person name="Goodwin S."/>
            <person name="Spatafora J."/>
            <person name="Crous P."/>
            <person name="Grigoriev I."/>
        </authorList>
    </citation>
    <scope>NUCLEOTIDE SEQUENCE</scope>
    <source>
        <strain evidence="2">ATCC 36951</strain>
    </source>
</reference>
<proteinExistence type="predicted"/>
<dbReference type="EMBL" id="ML993663">
    <property type="protein sequence ID" value="KAF2158449.1"/>
    <property type="molecule type" value="Genomic_DNA"/>
</dbReference>
<evidence type="ECO:0000313" key="2">
    <source>
        <dbReference type="EMBL" id="KAF2158449.1"/>
    </source>
</evidence>
<dbReference type="AlphaFoldDB" id="A0A6A6BY45"/>
<protein>
    <submittedName>
        <fullName evidence="2">Uncharacterized protein</fullName>
    </submittedName>
</protein>
<keyword evidence="1" id="KW-0732">Signal</keyword>
<dbReference type="OrthoDB" id="5230873at2759"/>
<keyword evidence="3" id="KW-1185">Reference proteome</keyword>
<feature type="chain" id="PRO_5025501220" evidence="1">
    <location>
        <begin position="19"/>
        <end position="164"/>
    </location>
</feature>
<sequence>MFAGIIGFLGLTTCLAAAQGNTYYGYALNGVFAGVPLIYSDVANNKAGNAYLSYGALSPGSTLNDSVSAYLTDQSDSERYLVINNDPSAFAPVEFQITPDPTLTSTGFGLYGPQLFWSPPSGGPEGNFFADPVDDNVWEVKWNVDNTAGDSTAVEIVLRSVPAN</sequence>